<dbReference type="EMBL" id="JACSEA010000001">
    <property type="protein sequence ID" value="KAF7412028.1"/>
    <property type="molecule type" value="Genomic_DNA"/>
</dbReference>
<protein>
    <submittedName>
        <fullName evidence="1">Uncharacterized protein</fullName>
    </submittedName>
</protein>
<sequence>MLLNQDTEFTNKIIKRVYEIMRTRKLFTSSYNLKIFPREATKKFLYELIYGRSHNSISTNEEENLILENNQLTERLNLLRKFINKIIMGKQKSKYKKSSNTNCFNKVDIDDSLQHRTNLESIIQTLAMNTGNMLEYNGNQIKIRENSIMIKIKNKRQYLECNRSIQYEKTIRIDSIFEYLELGIPTVMKCLNLWALNTLHSI</sequence>
<proteinExistence type="predicted"/>
<dbReference type="Proteomes" id="UP000614350">
    <property type="component" value="Unassembled WGS sequence"/>
</dbReference>
<evidence type="ECO:0000313" key="1">
    <source>
        <dbReference type="EMBL" id="KAF7412028.1"/>
    </source>
</evidence>
<dbReference type="AlphaFoldDB" id="A0A834KSG9"/>
<name>A0A834KSG9_VESVU</name>
<keyword evidence="2" id="KW-1185">Reference proteome</keyword>
<comment type="caution">
    <text evidence="1">The sequence shown here is derived from an EMBL/GenBank/DDBJ whole genome shotgun (WGS) entry which is preliminary data.</text>
</comment>
<accession>A0A834KSG9</accession>
<evidence type="ECO:0000313" key="2">
    <source>
        <dbReference type="Proteomes" id="UP000614350"/>
    </source>
</evidence>
<gene>
    <name evidence="1" type="ORF">HZH66_000924</name>
</gene>
<organism evidence="1 2">
    <name type="scientific">Vespula vulgaris</name>
    <name type="common">Yellow jacket</name>
    <name type="synonym">Wasp</name>
    <dbReference type="NCBI Taxonomy" id="7454"/>
    <lineage>
        <taxon>Eukaryota</taxon>
        <taxon>Metazoa</taxon>
        <taxon>Ecdysozoa</taxon>
        <taxon>Arthropoda</taxon>
        <taxon>Hexapoda</taxon>
        <taxon>Insecta</taxon>
        <taxon>Pterygota</taxon>
        <taxon>Neoptera</taxon>
        <taxon>Endopterygota</taxon>
        <taxon>Hymenoptera</taxon>
        <taxon>Apocrita</taxon>
        <taxon>Aculeata</taxon>
        <taxon>Vespoidea</taxon>
        <taxon>Vespidae</taxon>
        <taxon>Vespinae</taxon>
        <taxon>Vespula</taxon>
    </lineage>
</organism>
<reference evidence="1" key="1">
    <citation type="journal article" date="2020" name="G3 (Bethesda)">
        <title>High-Quality Assemblies for Three Invasive Social Wasps from the &lt;i&gt;Vespula&lt;/i&gt; Genus.</title>
        <authorList>
            <person name="Harrop T.W.R."/>
            <person name="Guhlin J."/>
            <person name="McLaughlin G.M."/>
            <person name="Permina E."/>
            <person name="Stockwell P."/>
            <person name="Gilligan J."/>
            <person name="Le Lec M.F."/>
            <person name="Gruber M.A.M."/>
            <person name="Quinn O."/>
            <person name="Lovegrove M."/>
            <person name="Duncan E.J."/>
            <person name="Remnant E.J."/>
            <person name="Van Eeckhoven J."/>
            <person name="Graham B."/>
            <person name="Knapp R.A."/>
            <person name="Langford K.W."/>
            <person name="Kronenberg Z."/>
            <person name="Press M.O."/>
            <person name="Eacker S.M."/>
            <person name="Wilson-Rankin E.E."/>
            <person name="Purcell J."/>
            <person name="Lester P.J."/>
            <person name="Dearden P.K."/>
        </authorList>
    </citation>
    <scope>NUCLEOTIDE SEQUENCE</scope>
    <source>
        <strain evidence="1">Marl-1</strain>
    </source>
</reference>